<feature type="compositionally biased region" description="Basic and acidic residues" evidence="2">
    <location>
        <begin position="125"/>
        <end position="135"/>
    </location>
</feature>
<feature type="compositionally biased region" description="Low complexity" evidence="2">
    <location>
        <begin position="137"/>
        <end position="156"/>
    </location>
</feature>
<feature type="region of interest" description="Disordered" evidence="2">
    <location>
        <begin position="91"/>
        <end position="194"/>
    </location>
</feature>
<evidence type="ECO:0000259" key="3">
    <source>
        <dbReference type="SMART" id="SM00297"/>
    </source>
</evidence>
<gene>
    <name evidence="4" type="ORF">ASEP1449_LOCUS6719</name>
</gene>
<evidence type="ECO:0000256" key="1">
    <source>
        <dbReference type="ARBA" id="ARBA00023117"/>
    </source>
</evidence>
<dbReference type="SUPFAM" id="SSF47370">
    <property type="entry name" value="Bromodomain"/>
    <property type="match status" value="1"/>
</dbReference>
<evidence type="ECO:0000313" key="4">
    <source>
        <dbReference type="EMBL" id="CAD9814893.1"/>
    </source>
</evidence>
<dbReference type="SMART" id="SM00297">
    <property type="entry name" value="BROMO"/>
    <property type="match status" value="1"/>
</dbReference>
<feature type="compositionally biased region" description="Acidic residues" evidence="2">
    <location>
        <begin position="387"/>
        <end position="398"/>
    </location>
</feature>
<protein>
    <recommendedName>
        <fullName evidence="3">Bromo domain-containing protein</fullName>
    </recommendedName>
</protein>
<dbReference type="InterPro" id="IPR016181">
    <property type="entry name" value="Acyl_CoA_acyltransferase"/>
</dbReference>
<sequence>MEQTSSSVPSSGEASVESSSLSSMMEDAHNDDDDDAFKTKTKATNMGMGSGNDGGLMGKLRSLVFAATSTATSTATTTATTQALAPLAVETTETELESSPSSASTNGSVECKARTNQTATPPLHIEPELLPHDEQDIPNTTTTSTPTTSITTHATAEAPSPEGPSTLGLTTTPTTTVAETETETTASPAVRTSRRVRKRAIPVHDEHDMTTSLNQPKKDFYYAFQPSPQDKDFSLSMMQQILIQLLCKVRRKADFYGFFGTPVDPVALDCSTYYQTICPETEAMDFTTMETWIRTEKISSLDDFQRCMRRIIHCALKFNVEEDDVVRQQALQMEARAAPLIQKAKIFIQKNVTKGEPLPDETQSQSHTKRSSTKEATKHNKTSVDTEQSDAEDVEEVGIEGKRKTGRKSKKTRRKILWNQEIPHHDIPRCTKDLSSSTITPCSSRDEWLQTCPSMITVCNEAVRRSVLQANPNAENFDKPLSEVYMEERIQYDKPVNGYMVKSRGSQQFLQGFIIWTNFRIFRRTFRWTVDCPHAGITPTDRHVHAVDSQGTLTGELQALHRIGSNPDVGFVFDRVAEISFLGGIGCGGALLARQLSELRQSEHYDYVVLQATKMAIPFYERYGFVRVGAVTRLNDNELMPEVTYRHWSEIVKGEANEPSYMMALRLKDNQNKRRPHHHISRQEQHVSKKERQEEIQSALQSCYTLLREAITLRGSASHTYANSYKDLLTTARHFATSAEDDEIVHTITRSIDAIASPSEGKPISKRIIREALHLPISILKRSSTSILTINNSSSNIMDTGSVASNSNSTVVHPTEDGLLYRYVKVKVTANDDEILSSDSTIMMNGEEDPIAALPSRNVKVSLVVDGKKYYSYEKVDGRVTADISVGNPLSATLYYAPPTRDNANDIYEATTKAFENFLDAFSITTNTKRLATGRSLINSNAGPSNMILKDPLMVQVESSSSLPNDDNDDGGSLIWLPCNVKRRCTKAEIPFEFDSSTKNTFLIDIMDQEQTHSNIPQILDAFSNRGVGRGWCRQMDWFSFPLLPVDVLDSLLIGSWIQYYAIDERRVEGTIMERVGGGLASDVRWRVKLESNSSSPVDVATESFQDFSAIELRDVVCINDANMERTVLLLKRLEADPWYRFSLGRHGEMDSSIQMKMKMQAQSNTQDGNVWVSKRLDQLSTNPNNMVPCSREKSSPSSSSLVSTPVVGHKNTILNSNNSNSTTKKARKRKRKLHDSSVSDSLGNIFAL</sequence>
<dbReference type="SUPFAM" id="SSF55729">
    <property type="entry name" value="Acyl-CoA N-acyltransferases (Nat)"/>
    <property type="match status" value="1"/>
</dbReference>
<dbReference type="Gene3D" id="1.20.920.10">
    <property type="entry name" value="Bromodomain-like"/>
    <property type="match status" value="1"/>
</dbReference>
<keyword evidence="1" id="KW-0103">Bromodomain</keyword>
<evidence type="ECO:0000256" key="2">
    <source>
        <dbReference type="SAM" id="MobiDB-lite"/>
    </source>
</evidence>
<dbReference type="InterPro" id="IPR036427">
    <property type="entry name" value="Bromodomain-like_sf"/>
</dbReference>
<feature type="compositionally biased region" description="Low complexity" evidence="2">
    <location>
        <begin position="1196"/>
        <end position="1224"/>
    </location>
</feature>
<proteinExistence type="predicted"/>
<feature type="compositionally biased region" description="Low complexity" evidence="2">
    <location>
        <begin position="163"/>
        <end position="190"/>
    </location>
</feature>
<feature type="region of interest" description="Disordered" evidence="2">
    <location>
        <begin position="355"/>
        <end position="415"/>
    </location>
</feature>
<feature type="domain" description="Bromo" evidence="3">
    <location>
        <begin position="231"/>
        <end position="346"/>
    </location>
</feature>
<dbReference type="Gene3D" id="3.40.630.30">
    <property type="match status" value="1"/>
</dbReference>
<feature type="compositionally biased region" description="Basic residues" evidence="2">
    <location>
        <begin position="404"/>
        <end position="415"/>
    </location>
</feature>
<reference evidence="4" key="1">
    <citation type="submission" date="2021-01" db="EMBL/GenBank/DDBJ databases">
        <authorList>
            <person name="Corre E."/>
            <person name="Pelletier E."/>
            <person name="Niang G."/>
            <person name="Scheremetjew M."/>
            <person name="Finn R."/>
            <person name="Kale V."/>
            <person name="Holt S."/>
            <person name="Cochrane G."/>
            <person name="Meng A."/>
            <person name="Brown T."/>
            <person name="Cohen L."/>
        </authorList>
    </citation>
    <scope>NUCLEOTIDE SEQUENCE</scope>
    <source>
        <strain evidence="4">CCMP2084</strain>
    </source>
</reference>
<feature type="region of interest" description="Disordered" evidence="2">
    <location>
        <begin position="1182"/>
        <end position="1240"/>
    </location>
</feature>
<accession>A0A7S2UEB1</accession>
<feature type="region of interest" description="Disordered" evidence="2">
    <location>
        <begin position="1"/>
        <end position="53"/>
    </location>
</feature>
<feature type="compositionally biased region" description="Low complexity" evidence="2">
    <location>
        <begin position="1"/>
        <end position="23"/>
    </location>
</feature>
<name>A0A7S2UEB1_9STRA</name>
<organism evidence="4">
    <name type="scientific">Attheya septentrionalis</name>
    <dbReference type="NCBI Taxonomy" id="420275"/>
    <lineage>
        <taxon>Eukaryota</taxon>
        <taxon>Sar</taxon>
        <taxon>Stramenopiles</taxon>
        <taxon>Ochrophyta</taxon>
        <taxon>Bacillariophyta</taxon>
        <taxon>Coscinodiscophyceae</taxon>
        <taxon>Chaetocerotophycidae</taxon>
        <taxon>Chaetocerotales</taxon>
        <taxon>Attheyaceae</taxon>
        <taxon>Attheya</taxon>
    </lineage>
</organism>
<dbReference type="InterPro" id="IPR001487">
    <property type="entry name" value="Bromodomain"/>
</dbReference>
<feature type="compositionally biased region" description="Low complexity" evidence="2">
    <location>
        <begin position="91"/>
        <end position="105"/>
    </location>
</feature>
<feature type="compositionally biased region" description="Basic and acidic residues" evidence="2">
    <location>
        <begin position="372"/>
        <end position="384"/>
    </location>
</feature>
<dbReference type="EMBL" id="HBHQ01009975">
    <property type="protein sequence ID" value="CAD9814893.1"/>
    <property type="molecule type" value="Transcribed_RNA"/>
</dbReference>
<feature type="compositionally biased region" description="Basic residues" evidence="2">
    <location>
        <begin position="1225"/>
        <end position="1234"/>
    </location>
</feature>
<dbReference type="AlphaFoldDB" id="A0A7S2UEB1"/>